<dbReference type="GO" id="GO:0016020">
    <property type="term" value="C:membrane"/>
    <property type="evidence" value="ECO:0007669"/>
    <property type="project" value="InterPro"/>
</dbReference>
<protein>
    <submittedName>
        <fullName evidence="4">CDP-diacylglycerol--glycerol-3-phosphate 3-phosphatidyltransferase</fullName>
        <ecNumber evidence="4">2.7.8.5</ecNumber>
    </submittedName>
</protein>
<dbReference type="Gene3D" id="1.20.120.1760">
    <property type="match status" value="1"/>
</dbReference>
<keyword evidence="3" id="KW-0812">Transmembrane</keyword>
<dbReference type="HOGENOM" id="CLU_076605_0_0_5"/>
<feature type="transmembrane region" description="Helical" evidence="3">
    <location>
        <begin position="195"/>
        <end position="217"/>
    </location>
</feature>
<keyword evidence="5" id="KW-1185">Reference proteome</keyword>
<dbReference type="Pfam" id="PF01066">
    <property type="entry name" value="CDP-OH_P_transf"/>
    <property type="match status" value="1"/>
</dbReference>
<dbReference type="InterPro" id="IPR048254">
    <property type="entry name" value="CDP_ALCOHOL_P_TRANSF_CS"/>
</dbReference>
<dbReference type="GO" id="GO:0008444">
    <property type="term" value="F:CDP-diacylglycerol-glycerol-3-phosphate 3-phosphatidyltransferase activity"/>
    <property type="evidence" value="ECO:0007669"/>
    <property type="project" value="UniProtKB-EC"/>
</dbReference>
<reference evidence="4 5" key="1">
    <citation type="submission" date="2013-03" db="EMBL/GenBank/DDBJ databases">
        <authorList>
            <person name="Fiebig A."/>
            <person name="Goeker M."/>
            <person name="Klenk H.-P.P."/>
        </authorList>
    </citation>
    <scope>NUCLEOTIDE SEQUENCE [LARGE SCALE GENOMIC DNA]</scope>
    <source>
        <strain evidence="5">DSM 19469</strain>
    </source>
</reference>
<keyword evidence="3" id="KW-1133">Transmembrane helix</keyword>
<feature type="transmembrane region" description="Helical" evidence="3">
    <location>
        <begin position="32"/>
        <end position="50"/>
    </location>
</feature>
<name>W8S2N2_9RHOB</name>
<feature type="transmembrane region" description="Helical" evidence="3">
    <location>
        <begin position="88"/>
        <end position="107"/>
    </location>
</feature>
<gene>
    <name evidence="4" type="ORF">roselon_00551</name>
</gene>
<dbReference type="GO" id="GO:0008654">
    <property type="term" value="P:phospholipid biosynthetic process"/>
    <property type="evidence" value="ECO:0007669"/>
    <property type="project" value="InterPro"/>
</dbReference>
<dbReference type="PATRIC" id="fig|1294273.3.peg.541"/>
<sequence>MPLGEWALSTFMFAGVVAALTLVPLGTDVGPSLAALLVFGTGAVIAGRALQLGYPHAHLGLCNVITLFRLALTAALVAPLLMASGPSWAVFAIALVALSLDGVDGWFARRQGYVSRFGARFDMEVDSLLALVLALGAAISGGVGPLAILLGLPRYAFALGAWRLSWMRRDLPERQSRKTVCVIQLGVLIALQAPIVPWGLAVVLVAVASGALVWSFARDLIWLWRRRG</sequence>
<evidence type="ECO:0000256" key="2">
    <source>
        <dbReference type="RuleBase" id="RU003750"/>
    </source>
</evidence>
<dbReference type="EMBL" id="CP004372">
    <property type="protein sequence ID" value="AHM02991.1"/>
    <property type="molecule type" value="Genomic_DNA"/>
</dbReference>
<evidence type="ECO:0000256" key="1">
    <source>
        <dbReference type="ARBA" id="ARBA00022679"/>
    </source>
</evidence>
<dbReference type="Proteomes" id="UP000019593">
    <property type="component" value="Chromosome"/>
</dbReference>
<feature type="transmembrane region" description="Helical" evidence="3">
    <location>
        <begin position="128"/>
        <end position="152"/>
    </location>
</feature>
<comment type="similarity">
    <text evidence="2">Belongs to the CDP-alcohol phosphatidyltransferase class-I family.</text>
</comment>
<organism evidence="4 5">
    <name type="scientific">Roseicyclus elongatus DSM 19469</name>
    <dbReference type="NCBI Taxonomy" id="1294273"/>
    <lineage>
        <taxon>Bacteria</taxon>
        <taxon>Pseudomonadati</taxon>
        <taxon>Pseudomonadota</taxon>
        <taxon>Alphaproteobacteria</taxon>
        <taxon>Rhodobacterales</taxon>
        <taxon>Roseobacteraceae</taxon>
        <taxon>Roseicyclus</taxon>
    </lineage>
</organism>
<feature type="transmembrane region" description="Helical" evidence="3">
    <location>
        <begin position="62"/>
        <end position="82"/>
    </location>
</feature>
<dbReference type="InterPro" id="IPR043130">
    <property type="entry name" value="CDP-OH_PTrfase_TM_dom"/>
</dbReference>
<dbReference type="InterPro" id="IPR000462">
    <property type="entry name" value="CDP-OH_P_trans"/>
</dbReference>
<keyword evidence="3" id="KW-0472">Membrane</keyword>
<keyword evidence="1 2" id="KW-0808">Transferase</keyword>
<evidence type="ECO:0000256" key="3">
    <source>
        <dbReference type="SAM" id="Phobius"/>
    </source>
</evidence>
<dbReference type="eggNOG" id="COG0558">
    <property type="taxonomic scope" value="Bacteria"/>
</dbReference>
<accession>W8S2N2</accession>
<dbReference type="STRING" id="1294273.roselon_00551"/>
<dbReference type="AlphaFoldDB" id="W8S2N2"/>
<evidence type="ECO:0000313" key="4">
    <source>
        <dbReference type="EMBL" id="AHM02991.1"/>
    </source>
</evidence>
<dbReference type="EC" id="2.7.8.5" evidence="4"/>
<dbReference type="KEGG" id="red:roselon_00551"/>
<dbReference type="PROSITE" id="PS00379">
    <property type="entry name" value="CDP_ALCOHOL_P_TRANSF"/>
    <property type="match status" value="1"/>
</dbReference>
<evidence type="ECO:0000313" key="5">
    <source>
        <dbReference type="Proteomes" id="UP000019593"/>
    </source>
</evidence>
<proteinExistence type="inferred from homology"/>
<feature type="transmembrane region" description="Helical" evidence="3">
    <location>
        <begin position="7"/>
        <end position="26"/>
    </location>
</feature>